<accession>A0A1Y2FQ58</accession>
<gene>
    <name evidence="7" type="ORF">BCR37DRAFT_377134</name>
</gene>
<dbReference type="RefSeq" id="XP_040726946.1">
    <property type="nucleotide sequence ID" value="XM_040868738.1"/>
</dbReference>
<evidence type="ECO:0000256" key="3">
    <source>
        <dbReference type="ARBA" id="ARBA00022692"/>
    </source>
</evidence>
<dbReference type="PANTHER" id="PTHR12050:SF0">
    <property type="entry name" value="RH04491P"/>
    <property type="match status" value="1"/>
</dbReference>
<comment type="similarity">
    <text evidence="2">Belongs to the OB-RGRP/VPS55 family.</text>
</comment>
<feature type="transmembrane region" description="Helical" evidence="6">
    <location>
        <begin position="85"/>
        <end position="103"/>
    </location>
</feature>
<keyword evidence="4 6" id="KW-1133">Transmembrane helix</keyword>
<evidence type="ECO:0000313" key="7">
    <source>
        <dbReference type="EMBL" id="ORY85464.1"/>
    </source>
</evidence>
<dbReference type="PANTHER" id="PTHR12050">
    <property type="entry name" value="LEPTIN RECEPTOR-RELATED"/>
    <property type="match status" value="1"/>
</dbReference>
<comment type="caution">
    <text evidence="7">The sequence shown here is derived from an EMBL/GenBank/DDBJ whole genome shotgun (WGS) entry which is preliminary data.</text>
</comment>
<evidence type="ECO:0000313" key="8">
    <source>
        <dbReference type="Proteomes" id="UP000193685"/>
    </source>
</evidence>
<dbReference type="EMBL" id="MCFI01000004">
    <property type="protein sequence ID" value="ORY85464.1"/>
    <property type="molecule type" value="Genomic_DNA"/>
</dbReference>
<evidence type="ECO:0000256" key="4">
    <source>
        <dbReference type="ARBA" id="ARBA00022989"/>
    </source>
</evidence>
<organism evidence="7 8">
    <name type="scientific">Protomyces lactucae-debilis</name>
    <dbReference type="NCBI Taxonomy" id="2754530"/>
    <lineage>
        <taxon>Eukaryota</taxon>
        <taxon>Fungi</taxon>
        <taxon>Dikarya</taxon>
        <taxon>Ascomycota</taxon>
        <taxon>Taphrinomycotina</taxon>
        <taxon>Taphrinomycetes</taxon>
        <taxon>Taphrinales</taxon>
        <taxon>Protomycetaceae</taxon>
        <taxon>Protomyces</taxon>
    </lineage>
</organism>
<keyword evidence="5 6" id="KW-0472">Membrane</keyword>
<name>A0A1Y2FQ58_PROLT</name>
<dbReference type="OMA" id="ICARCAN"/>
<feature type="transmembrane region" description="Helical" evidence="6">
    <location>
        <begin position="110"/>
        <end position="132"/>
    </location>
</feature>
<evidence type="ECO:0000256" key="1">
    <source>
        <dbReference type="ARBA" id="ARBA00004141"/>
    </source>
</evidence>
<evidence type="ECO:0000256" key="2">
    <source>
        <dbReference type="ARBA" id="ARBA00005645"/>
    </source>
</evidence>
<feature type="transmembrane region" description="Helical" evidence="6">
    <location>
        <begin position="12"/>
        <end position="34"/>
    </location>
</feature>
<sequence>MSSMEGTPMLRLIIVLSFVLACGFLLVILSCALWDNWYPLFVVATYLCAPLPNAIAAKVAESDAFGGGGGYGDEGSSAAVDFGKFLTGILLVTGMALPVMLYHTGEINQAAMIMSICGGGLIYGSIIAYTSFFSPREDF</sequence>
<dbReference type="OrthoDB" id="14246at2759"/>
<comment type="subcellular location">
    <subcellularLocation>
        <location evidence="1">Membrane</location>
        <topology evidence="1">Multi-pass membrane protein</topology>
    </subcellularLocation>
</comment>
<reference evidence="7 8" key="1">
    <citation type="submission" date="2016-07" db="EMBL/GenBank/DDBJ databases">
        <title>Pervasive Adenine N6-methylation of Active Genes in Fungi.</title>
        <authorList>
            <consortium name="DOE Joint Genome Institute"/>
            <person name="Mondo S.J."/>
            <person name="Dannebaum R.O."/>
            <person name="Kuo R.C."/>
            <person name="Labutti K."/>
            <person name="Haridas S."/>
            <person name="Kuo A."/>
            <person name="Salamov A."/>
            <person name="Ahrendt S.R."/>
            <person name="Lipzen A."/>
            <person name="Sullivan W."/>
            <person name="Andreopoulos W.B."/>
            <person name="Clum A."/>
            <person name="Lindquist E."/>
            <person name="Daum C."/>
            <person name="Ramamoorthy G.K."/>
            <person name="Gryganskyi A."/>
            <person name="Culley D."/>
            <person name="Magnuson J.K."/>
            <person name="James T.Y."/>
            <person name="O'Malley M.A."/>
            <person name="Stajich J.E."/>
            <person name="Spatafora J.W."/>
            <person name="Visel A."/>
            <person name="Grigoriev I.V."/>
        </authorList>
    </citation>
    <scope>NUCLEOTIDE SEQUENCE [LARGE SCALE GENOMIC DNA]</scope>
    <source>
        <strain evidence="7 8">12-1054</strain>
    </source>
</reference>
<evidence type="ECO:0000256" key="5">
    <source>
        <dbReference type="ARBA" id="ARBA00023136"/>
    </source>
</evidence>
<protein>
    <submittedName>
        <fullName evidence="7">Vacuolar protein sorting protein 55</fullName>
    </submittedName>
</protein>
<dbReference type="Pfam" id="PF04133">
    <property type="entry name" value="Vps55"/>
    <property type="match status" value="1"/>
</dbReference>
<keyword evidence="8" id="KW-1185">Reference proteome</keyword>
<dbReference type="STRING" id="56484.A0A1Y2FQ58"/>
<proteinExistence type="inferred from homology"/>
<evidence type="ECO:0000256" key="6">
    <source>
        <dbReference type="SAM" id="Phobius"/>
    </source>
</evidence>
<dbReference type="Proteomes" id="UP000193685">
    <property type="component" value="Unassembled WGS sequence"/>
</dbReference>
<dbReference type="InterPro" id="IPR007262">
    <property type="entry name" value="Vps55/LEPROT"/>
</dbReference>
<dbReference type="GeneID" id="63785337"/>
<dbReference type="GO" id="GO:0032511">
    <property type="term" value="P:late endosome to vacuole transport via multivesicular body sorting pathway"/>
    <property type="evidence" value="ECO:0007669"/>
    <property type="project" value="TreeGrafter"/>
</dbReference>
<dbReference type="AlphaFoldDB" id="A0A1Y2FQ58"/>
<dbReference type="GO" id="GO:0034424">
    <property type="term" value="C:Vps55/Vps68 complex"/>
    <property type="evidence" value="ECO:0007669"/>
    <property type="project" value="TreeGrafter"/>
</dbReference>
<keyword evidence="3 6" id="KW-0812">Transmembrane</keyword>